<evidence type="ECO:0000256" key="5">
    <source>
        <dbReference type="SAM" id="MobiDB-lite"/>
    </source>
</evidence>
<keyword evidence="4" id="KW-0472">Membrane</keyword>
<accession>A0ABV1SDT7</accession>
<evidence type="ECO:0000256" key="2">
    <source>
        <dbReference type="ARBA" id="ARBA00022692"/>
    </source>
</evidence>
<evidence type="ECO:0000256" key="1">
    <source>
        <dbReference type="ARBA" id="ARBA00004167"/>
    </source>
</evidence>
<keyword evidence="9" id="KW-1185">Reference proteome</keyword>
<keyword evidence="6" id="KW-0732">Signal</keyword>
<feature type="compositionally biased region" description="Polar residues" evidence="5">
    <location>
        <begin position="23"/>
        <end position="32"/>
    </location>
</feature>
<evidence type="ECO:0000313" key="9">
    <source>
        <dbReference type="Proteomes" id="UP001438953"/>
    </source>
</evidence>
<feature type="signal peptide" evidence="6">
    <location>
        <begin position="1"/>
        <end position="19"/>
    </location>
</feature>
<name>A0ABV1SDT7_9RHOB</name>
<protein>
    <submittedName>
        <fullName evidence="8">Translocation/assembly module TamB domain-containing protein</fullName>
    </submittedName>
</protein>
<evidence type="ECO:0000256" key="3">
    <source>
        <dbReference type="ARBA" id="ARBA00022989"/>
    </source>
</evidence>
<dbReference type="InterPro" id="IPR007452">
    <property type="entry name" value="TamB_C"/>
</dbReference>
<sequence>MMKKLAIALVALWPLTGFAQETTTTQSADGQSTTTQTEDGTTVKTTGSDTSDESKRDRSYLTGLIEDKLSGEGRTIRLDGFKGALSSRATFDKLTISDDQGPWLVINNAGLSWNRSAILRGNIDIKELSASSIELTRLPAAQEGVEVPDAEAKPFSLPDLPVSLNVDKLDVGEVKLGEAILGEPITFKVNGSLGLADGSGKAKLVVDRTDDVEGQFSLNAAYSNDDQTLSLDLLTKEGKGGLVSKKLGLPGAPAVTLAVSGDGPLSDFSADMALSTDGQQRLTGKVVLGQTQGGDGTDKTFKATLSGDVTPMLEPEYHDFFGKNISLDVEGVSKASGETDINQLSLDAQAVDVKGSLALAAGGLPDRFDLDLNLGLDTGEPVVLPVTGAQTTLQDASLKLSYDKADGDNWTLTGIVDALKSPTVSLDKVNLDGAGTITQDADAPAVAGNVTFDTQGIAMGDPALAEAVGPALTGRTDFAWTKGSPIKLTTLRVAGRDYGLEGDVSFENPTEGLVITTDAQIRHDNLARLAQISGRDLSGSILGVVKGSFTVLSGAFDADVDVTGQDIAIGQPQADAALAGQSKIVISAKRDENGLVLRNFSADAKALTAKASGSLATGNADVTATASANLNVLGAGYGGAVDLNAHYTEGGEGRRVVLNATGNGVAVGQPQLNKFLQGKTVIDLNALEKDGDISLDQFNISNPNLKATGSGALKDGQGQIDVNLTSDLSGLGAPYRGKITADAAVKERADGRLITLKANAANVAVGQSQADKLLAGNSALELAVLQNGTDIELQKFTLSNPQLSADASGTVTSGARKIDLNARLANTALLAPGFPGPLTVKGQVTDNGSQYGVNISANGPGNTDATVTGTLASDFGTANLAVKGGTQSALANAFISPRSVEGPLRFDLDLNGPLALNSLSGTVSGQGLRFSAPTLSLALEGINVDAQLGNGRVNLTTSANFQEGGTVKVSGPITLSAPYNSDLTIALDRARFRDPNLYDTRVTGQLGINGALTGGAKIAGKLALSDTEIRVPSTGLGGVESIPDITHVAESAASRATRAKAGVLETESESSGGSSVAFPLDITISAPNQLFVRGRGLDAELGGQLRITGTTANVIPIGSFELVRGRLDVLNQRFTLDNGSIALQGEFVPYIDFSATTTKNDYAITLGISGEATSPDLDVTSSPELPQEEVLAQLLFGQGLNNISALQAAELASAVATLAGRNDNGIMSKLRNSTGLDDLDVGTDSDGNATVTAGKYISDKIYTDVELGSSGQTEINLNLDLTKTITAKGSVGSDGDSGIGVYLEKDY</sequence>
<dbReference type="PANTHER" id="PTHR36985:SF1">
    <property type="entry name" value="TRANSLOCATION AND ASSEMBLY MODULE SUBUNIT TAMB"/>
    <property type="match status" value="1"/>
</dbReference>
<feature type="compositionally biased region" description="Low complexity" evidence="5">
    <location>
        <begin position="33"/>
        <end position="46"/>
    </location>
</feature>
<feature type="chain" id="PRO_5047497524" evidence="6">
    <location>
        <begin position="20"/>
        <end position="1307"/>
    </location>
</feature>
<evidence type="ECO:0000256" key="4">
    <source>
        <dbReference type="ARBA" id="ARBA00023136"/>
    </source>
</evidence>
<comment type="caution">
    <text evidence="8">The sequence shown here is derived from an EMBL/GenBank/DDBJ whole genome shotgun (WGS) entry which is preliminary data.</text>
</comment>
<keyword evidence="2" id="KW-0812">Transmembrane</keyword>
<gene>
    <name evidence="8" type="ORF">VSX56_03250</name>
</gene>
<dbReference type="PANTHER" id="PTHR36985">
    <property type="entry name" value="TRANSLOCATION AND ASSEMBLY MODULE SUBUNIT TAMB"/>
    <property type="match status" value="1"/>
</dbReference>
<organism evidence="8 9">
    <name type="scientific">Thioclava kandeliae</name>
    <dbReference type="NCBI Taxonomy" id="3070818"/>
    <lineage>
        <taxon>Bacteria</taxon>
        <taxon>Pseudomonadati</taxon>
        <taxon>Pseudomonadota</taxon>
        <taxon>Alphaproteobacteria</taxon>
        <taxon>Rhodobacterales</taxon>
        <taxon>Paracoccaceae</taxon>
        <taxon>Thioclava</taxon>
    </lineage>
</organism>
<dbReference type="Proteomes" id="UP001438953">
    <property type="component" value="Unassembled WGS sequence"/>
</dbReference>
<reference evidence="8 9" key="1">
    <citation type="submission" date="2024-06" db="EMBL/GenBank/DDBJ databases">
        <title>Thioclava kandeliae sp. nov. from a rhizosphere soil sample of Kandelia candel in a mangrove.</title>
        <authorList>
            <person name="Mu T."/>
        </authorList>
    </citation>
    <scope>NUCLEOTIDE SEQUENCE [LARGE SCALE GENOMIC DNA]</scope>
    <source>
        <strain evidence="8 9">CPCC 100088</strain>
    </source>
</reference>
<dbReference type="Pfam" id="PF04357">
    <property type="entry name" value="TamB"/>
    <property type="match status" value="1"/>
</dbReference>
<keyword evidence="3" id="KW-1133">Transmembrane helix</keyword>
<comment type="subcellular location">
    <subcellularLocation>
        <location evidence="1">Membrane</location>
        <topology evidence="1">Single-pass membrane protein</topology>
    </subcellularLocation>
</comment>
<dbReference type="EMBL" id="JAYWLC010000002">
    <property type="protein sequence ID" value="MER5170781.1"/>
    <property type="molecule type" value="Genomic_DNA"/>
</dbReference>
<proteinExistence type="predicted"/>
<evidence type="ECO:0000256" key="6">
    <source>
        <dbReference type="SAM" id="SignalP"/>
    </source>
</evidence>
<dbReference type="RefSeq" id="WP_350934821.1">
    <property type="nucleotide sequence ID" value="NZ_JAYWLC010000002.1"/>
</dbReference>
<evidence type="ECO:0000259" key="7">
    <source>
        <dbReference type="Pfam" id="PF04357"/>
    </source>
</evidence>
<feature type="region of interest" description="Disordered" evidence="5">
    <location>
        <begin position="23"/>
        <end position="57"/>
    </location>
</feature>
<evidence type="ECO:0000313" key="8">
    <source>
        <dbReference type="EMBL" id="MER5170781.1"/>
    </source>
</evidence>
<feature type="domain" description="Translocation and assembly module TamB C-terminal" evidence="7">
    <location>
        <begin position="958"/>
        <end position="1307"/>
    </location>
</feature>